<evidence type="ECO:0000259" key="2">
    <source>
        <dbReference type="PROSITE" id="PS51770"/>
    </source>
</evidence>
<dbReference type="GO" id="GO:0006637">
    <property type="term" value="P:acyl-CoA metabolic process"/>
    <property type="evidence" value="ECO:0007669"/>
    <property type="project" value="TreeGrafter"/>
</dbReference>
<gene>
    <name evidence="3" type="ORF">SARC_17220</name>
</gene>
<protein>
    <recommendedName>
        <fullName evidence="2">HotDog ACOT-type domain-containing protein</fullName>
    </recommendedName>
</protein>
<keyword evidence="1" id="KW-0378">Hydrolase</keyword>
<feature type="non-terminal residue" evidence="3">
    <location>
        <position position="51"/>
    </location>
</feature>
<dbReference type="AlphaFoldDB" id="A0A0L0F255"/>
<dbReference type="InterPro" id="IPR033120">
    <property type="entry name" value="HOTDOG_ACOT"/>
</dbReference>
<organism evidence="3 4">
    <name type="scientific">Sphaeroforma arctica JP610</name>
    <dbReference type="NCBI Taxonomy" id="667725"/>
    <lineage>
        <taxon>Eukaryota</taxon>
        <taxon>Ichthyosporea</taxon>
        <taxon>Ichthyophonida</taxon>
        <taxon>Sphaeroforma</taxon>
    </lineage>
</organism>
<dbReference type="Proteomes" id="UP000054560">
    <property type="component" value="Unassembled WGS sequence"/>
</dbReference>
<dbReference type="PANTHER" id="PTHR11049:SF16">
    <property type="entry name" value="PROTEIN VDLD"/>
    <property type="match status" value="1"/>
</dbReference>
<dbReference type="SUPFAM" id="SSF54637">
    <property type="entry name" value="Thioesterase/thiol ester dehydrase-isomerase"/>
    <property type="match status" value="1"/>
</dbReference>
<dbReference type="InterPro" id="IPR029069">
    <property type="entry name" value="HotDog_dom_sf"/>
</dbReference>
<dbReference type="OrthoDB" id="3184331at2759"/>
<evidence type="ECO:0000313" key="3">
    <source>
        <dbReference type="EMBL" id="KNC70258.1"/>
    </source>
</evidence>
<dbReference type="STRING" id="667725.A0A0L0F255"/>
<dbReference type="GO" id="GO:0005829">
    <property type="term" value="C:cytosol"/>
    <property type="evidence" value="ECO:0007669"/>
    <property type="project" value="TreeGrafter"/>
</dbReference>
<dbReference type="RefSeq" id="XP_014144160.1">
    <property type="nucleotide sequence ID" value="XM_014288685.1"/>
</dbReference>
<evidence type="ECO:0000313" key="4">
    <source>
        <dbReference type="Proteomes" id="UP000054560"/>
    </source>
</evidence>
<dbReference type="PANTHER" id="PTHR11049">
    <property type="entry name" value="ACYL COENZYME A THIOESTER HYDROLASE"/>
    <property type="match status" value="1"/>
</dbReference>
<name>A0A0L0F255_9EUKA</name>
<dbReference type="GeneID" id="25917724"/>
<feature type="domain" description="HotDog ACOT-type" evidence="2">
    <location>
        <begin position="1"/>
        <end position="42"/>
    </location>
</feature>
<evidence type="ECO:0000256" key="1">
    <source>
        <dbReference type="ARBA" id="ARBA00022801"/>
    </source>
</evidence>
<dbReference type="EMBL" id="KQ251684">
    <property type="protein sequence ID" value="KNC70258.1"/>
    <property type="molecule type" value="Genomic_DNA"/>
</dbReference>
<accession>A0A0L0F255</accession>
<proteinExistence type="predicted"/>
<dbReference type="Gene3D" id="3.10.129.10">
    <property type="entry name" value="Hotdog Thioesterase"/>
    <property type="match status" value="1"/>
</dbReference>
<keyword evidence="4" id="KW-1185">Reference proteome</keyword>
<dbReference type="PROSITE" id="PS51770">
    <property type="entry name" value="HOTDOG_ACOT"/>
    <property type="match status" value="1"/>
</dbReference>
<dbReference type="InterPro" id="IPR040170">
    <property type="entry name" value="Cytosol_ACT"/>
</dbReference>
<sequence length="51" mass="5851">MVNRCFKTSMEVGVRVEAENLETGVRRYCCSAYLTFVSINETGRPLHVRQV</sequence>
<dbReference type="GO" id="GO:0052816">
    <property type="term" value="F:long-chain fatty acyl-CoA hydrolase activity"/>
    <property type="evidence" value="ECO:0007669"/>
    <property type="project" value="TreeGrafter"/>
</dbReference>
<reference evidence="3 4" key="1">
    <citation type="submission" date="2011-02" db="EMBL/GenBank/DDBJ databases">
        <title>The Genome Sequence of Sphaeroforma arctica JP610.</title>
        <authorList>
            <consortium name="The Broad Institute Genome Sequencing Platform"/>
            <person name="Russ C."/>
            <person name="Cuomo C."/>
            <person name="Young S.K."/>
            <person name="Zeng Q."/>
            <person name="Gargeya S."/>
            <person name="Alvarado L."/>
            <person name="Berlin A."/>
            <person name="Chapman S.B."/>
            <person name="Chen Z."/>
            <person name="Freedman E."/>
            <person name="Gellesch M."/>
            <person name="Goldberg J."/>
            <person name="Griggs A."/>
            <person name="Gujja S."/>
            <person name="Heilman E."/>
            <person name="Heiman D."/>
            <person name="Howarth C."/>
            <person name="Mehta T."/>
            <person name="Neiman D."/>
            <person name="Pearson M."/>
            <person name="Roberts A."/>
            <person name="Saif S."/>
            <person name="Shea T."/>
            <person name="Shenoy N."/>
            <person name="Sisk P."/>
            <person name="Stolte C."/>
            <person name="Sykes S."/>
            <person name="White J."/>
            <person name="Yandava C."/>
            <person name="Burger G."/>
            <person name="Gray M.W."/>
            <person name="Holland P.W.H."/>
            <person name="King N."/>
            <person name="Lang F.B.F."/>
            <person name="Roger A.J."/>
            <person name="Ruiz-Trillo I."/>
            <person name="Haas B."/>
            <person name="Nusbaum C."/>
            <person name="Birren B."/>
        </authorList>
    </citation>
    <scope>NUCLEOTIDE SEQUENCE [LARGE SCALE GENOMIC DNA]</scope>
    <source>
        <strain evidence="3 4">JP610</strain>
    </source>
</reference>